<keyword evidence="1" id="KW-0472">Membrane</keyword>
<protein>
    <recommendedName>
        <fullName evidence="4">ATP synthase I</fullName>
    </recommendedName>
</protein>
<name>A0A074LS73_9BACL</name>
<dbReference type="Proteomes" id="UP000027931">
    <property type="component" value="Unassembled WGS sequence"/>
</dbReference>
<proteinExistence type="predicted"/>
<dbReference type="EMBL" id="JMIR01000012">
    <property type="protein sequence ID" value="KEO83345.1"/>
    <property type="molecule type" value="Genomic_DNA"/>
</dbReference>
<evidence type="ECO:0000313" key="2">
    <source>
        <dbReference type="EMBL" id="KEO83345.1"/>
    </source>
</evidence>
<dbReference type="eggNOG" id="ENOG5033EF2">
    <property type="taxonomic scope" value="Bacteria"/>
</dbReference>
<gene>
    <name evidence="2" type="ORF">EL26_10230</name>
</gene>
<comment type="caution">
    <text evidence="2">The sequence shown here is derived from an EMBL/GenBank/DDBJ whole genome shotgun (WGS) entry which is preliminary data.</text>
</comment>
<feature type="transmembrane region" description="Helical" evidence="1">
    <location>
        <begin position="150"/>
        <end position="173"/>
    </location>
</feature>
<evidence type="ECO:0000313" key="3">
    <source>
        <dbReference type="Proteomes" id="UP000027931"/>
    </source>
</evidence>
<reference evidence="2 3" key="1">
    <citation type="journal article" date="2013" name="Int. J. Syst. Evol. Microbiol.">
        <title>Tumebacillus flagellatus sp. nov., an alpha-amylase/pullulanase-producing bacterium isolated from cassava wastewater.</title>
        <authorList>
            <person name="Wang Q."/>
            <person name="Xie N."/>
            <person name="Qin Y."/>
            <person name="Shen N."/>
            <person name="Zhu J."/>
            <person name="Mi H."/>
            <person name="Huang R."/>
        </authorList>
    </citation>
    <scope>NUCLEOTIDE SEQUENCE [LARGE SCALE GENOMIC DNA]</scope>
    <source>
        <strain evidence="2 3">GST4</strain>
    </source>
</reference>
<sequence>MFSGLGFHTRELRFRGVKPRQRYVDSHTYQIHCLVMLEDGACRWDRWEPRIVNEFHLLARRTIKNTTIVTVIFAALWALLPRFASVCAGLTIGSAVSLYFAVSVARQTEQVAEVALFQSKKRPSMIMVFRIVMVIAAILIMRIVEKRIGYVSLPSLIIGLFTYQIVLLGGFLYKKTS</sequence>
<evidence type="ECO:0000256" key="1">
    <source>
        <dbReference type="SAM" id="Phobius"/>
    </source>
</evidence>
<dbReference type="AlphaFoldDB" id="A0A074LS73"/>
<feature type="transmembrane region" description="Helical" evidence="1">
    <location>
        <begin position="86"/>
        <end position="105"/>
    </location>
</feature>
<evidence type="ECO:0008006" key="4">
    <source>
        <dbReference type="Google" id="ProtNLM"/>
    </source>
</evidence>
<keyword evidence="1" id="KW-0812">Transmembrane</keyword>
<keyword evidence="3" id="KW-1185">Reference proteome</keyword>
<organism evidence="2 3">
    <name type="scientific">Tumebacillus flagellatus</name>
    <dbReference type="NCBI Taxonomy" id="1157490"/>
    <lineage>
        <taxon>Bacteria</taxon>
        <taxon>Bacillati</taxon>
        <taxon>Bacillota</taxon>
        <taxon>Bacilli</taxon>
        <taxon>Bacillales</taxon>
        <taxon>Alicyclobacillaceae</taxon>
        <taxon>Tumebacillus</taxon>
    </lineage>
</organism>
<dbReference type="STRING" id="1157490.EL26_10230"/>
<keyword evidence="1" id="KW-1133">Transmembrane helix</keyword>
<feature type="transmembrane region" description="Helical" evidence="1">
    <location>
        <begin position="126"/>
        <end position="144"/>
    </location>
</feature>
<accession>A0A074LS73</accession>